<sequence length="56" mass="6464">MHQSSTIKKKKKLTTFLWMLVPHFSIGVFAMAISKTTRKSPLTSRIFPPKQKALEF</sequence>
<name>A0A2P2Q203_RHIMU</name>
<organism evidence="1">
    <name type="scientific">Rhizophora mucronata</name>
    <name type="common">Asiatic mangrove</name>
    <dbReference type="NCBI Taxonomy" id="61149"/>
    <lineage>
        <taxon>Eukaryota</taxon>
        <taxon>Viridiplantae</taxon>
        <taxon>Streptophyta</taxon>
        <taxon>Embryophyta</taxon>
        <taxon>Tracheophyta</taxon>
        <taxon>Spermatophyta</taxon>
        <taxon>Magnoliopsida</taxon>
        <taxon>eudicotyledons</taxon>
        <taxon>Gunneridae</taxon>
        <taxon>Pentapetalae</taxon>
        <taxon>rosids</taxon>
        <taxon>fabids</taxon>
        <taxon>Malpighiales</taxon>
        <taxon>Rhizophoraceae</taxon>
        <taxon>Rhizophora</taxon>
    </lineage>
</organism>
<reference evidence="1" key="1">
    <citation type="submission" date="2018-02" db="EMBL/GenBank/DDBJ databases">
        <title>Rhizophora mucronata_Transcriptome.</title>
        <authorList>
            <person name="Meera S.P."/>
            <person name="Sreeshan A."/>
            <person name="Augustine A."/>
        </authorList>
    </citation>
    <scope>NUCLEOTIDE SEQUENCE</scope>
    <source>
        <tissue evidence="1">Leaf</tissue>
    </source>
</reference>
<proteinExistence type="predicted"/>
<accession>A0A2P2Q203</accession>
<dbReference type="AlphaFoldDB" id="A0A2P2Q203"/>
<dbReference type="EMBL" id="GGEC01080552">
    <property type="protein sequence ID" value="MBX61036.1"/>
    <property type="molecule type" value="Transcribed_RNA"/>
</dbReference>
<protein>
    <submittedName>
        <fullName evidence="1">Uncharacterized protein</fullName>
    </submittedName>
</protein>
<evidence type="ECO:0000313" key="1">
    <source>
        <dbReference type="EMBL" id="MBX61036.1"/>
    </source>
</evidence>